<dbReference type="InterPro" id="IPR002525">
    <property type="entry name" value="Transp_IS110-like_N"/>
</dbReference>
<gene>
    <name evidence="4" type="ORF">ACFO5X_12745</name>
</gene>
<reference evidence="5" key="1">
    <citation type="journal article" date="2019" name="Int. J. Syst. Evol. Microbiol.">
        <title>The Global Catalogue of Microorganisms (GCM) 10K type strain sequencing project: providing services to taxonomists for standard genome sequencing and annotation.</title>
        <authorList>
            <consortium name="The Broad Institute Genomics Platform"/>
            <consortium name="The Broad Institute Genome Sequencing Center for Infectious Disease"/>
            <person name="Wu L."/>
            <person name="Ma J."/>
        </authorList>
    </citation>
    <scope>NUCLEOTIDE SEQUENCE [LARGE SCALE GENOMIC DNA]</scope>
    <source>
        <strain evidence="5">CGMCC 4.7283</strain>
    </source>
</reference>
<dbReference type="NCBIfam" id="NF033542">
    <property type="entry name" value="transpos_IS110"/>
    <property type="match status" value="1"/>
</dbReference>
<keyword evidence="5" id="KW-1185">Reference proteome</keyword>
<accession>A0ABV9KH37</accession>
<name>A0ABV9KH37_9RHOB</name>
<dbReference type="RefSeq" id="WP_380717854.1">
    <property type="nucleotide sequence ID" value="NZ_JBHSGI010000011.1"/>
</dbReference>
<organism evidence="4 5">
    <name type="scientific">Seohaeicola nanhaiensis</name>
    <dbReference type="NCBI Taxonomy" id="1387282"/>
    <lineage>
        <taxon>Bacteria</taxon>
        <taxon>Pseudomonadati</taxon>
        <taxon>Pseudomonadota</taxon>
        <taxon>Alphaproteobacteria</taxon>
        <taxon>Rhodobacterales</taxon>
        <taxon>Roseobacteraceae</taxon>
        <taxon>Seohaeicola</taxon>
    </lineage>
</organism>
<dbReference type="EMBL" id="JBHSGI010000011">
    <property type="protein sequence ID" value="MFC4669424.1"/>
    <property type="molecule type" value="Genomic_DNA"/>
</dbReference>
<evidence type="ECO:0000313" key="5">
    <source>
        <dbReference type="Proteomes" id="UP001595973"/>
    </source>
</evidence>
<evidence type="ECO:0000256" key="1">
    <source>
        <dbReference type="SAM" id="Coils"/>
    </source>
</evidence>
<evidence type="ECO:0000259" key="3">
    <source>
        <dbReference type="Pfam" id="PF02371"/>
    </source>
</evidence>
<dbReference type="InterPro" id="IPR047650">
    <property type="entry name" value="Transpos_IS110"/>
</dbReference>
<dbReference type="Pfam" id="PF01548">
    <property type="entry name" value="DEDD_Tnp_IS110"/>
    <property type="match status" value="1"/>
</dbReference>
<comment type="caution">
    <text evidence="4">The sequence shown here is derived from an EMBL/GenBank/DDBJ whole genome shotgun (WGS) entry which is preliminary data.</text>
</comment>
<dbReference type="InterPro" id="IPR003346">
    <property type="entry name" value="Transposase_20"/>
</dbReference>
<proteinExistence type="predicted"/>
<feature type="domain" description="Transposase IS116/IS110/IS902 C-terminal" evidence="3">
    <location>
        <begin position="211"/>
        <end position="290"/>
    </location>
</feature>
<keyword evidence="1" id="KW-0175">Coiled coil</keyword>
<feature type="coiled-coil region" evidence="1">
    <location>
        <begin position="180"/>
        <end position="207"/>
    </location>
</feature>
<protein>
    <submittedName>
        <fullName evidence="4">IS110 family transposase</fullName>
    </submittedName>
</protein>
<dbReference type="Proteomes" id="UP001595973">
    <property type="component" value="Unassembled WGS sequence"/>
</dbReference>
<dbReference type="PANTHER" id="PTHR33055">
    <property type="entry name" value="TRANSPOSASE FOR INSERTION SEQUENCE ELEMENT IS1111A"/>
    <property type="match status" value="1"/>
</dbReference>
<evidence type="ECO:0000259" key="2">
    <source>
        <dbReference type="Pfam" id="PF01548"/>
    </source>
</evidence>
<sequence>MNPATVGLDLAKNVFHVHVADASGRTLDSKRLSRRELLPFFESLPPCLIGIEACATAHNWARQLQRIGHDVRLIPPGYVKPFVRRGAKNDATDAAAICEAVTRPNMRFVPIKSREDQGFLMLHRARGLLVRQRTMTACAFRAHLAEYGVIVAQGRHRVDALVAKLDEIREDLPEDACFALDALVRQLDALNRQIDGIEDRLAEIHKTNSICRLLATIPGIGPITATAFAASIPDPSAFRSGREFAAWLGLTPRQNSSGGKHRLGGITKQGDRYLRHLLVLGARTVVRYPKARSRVDGPWIEALLERRRPMVVAVAVANKLARTIWAMLSTGEVFRTAHP</sequence>
<dbReference type="PANTHER" id="PTHR33055:SF3">
    <property type="entry name" value="PUTATIVE TRANSPOSASE FOR IS117-RELATED"/>
    <property type="match status" value="1"/>
</dbReference>
<feature type="domain" description="Transposase IS110-like N-terminal" evidence="2">
    <location>
        <begin position="6"/>
        <end position="147"/>
    </location>
</feature>
<dbReference type="Pfam" id="PF02371">
    <property type="entry name" value="Transposase_20"/>
    <property type="match status" value="1"/>
</dbReference>
<evidence type="ECO:0000313" key="4">
    <source>
        <dbReference type="EMBL" id="MFC4669424.1"/>
    </source>
</evidence>